<dbReference type="InterPro" id="IPR038157">
    <property type="entry name" value="FeoA_core_dom"/>
</dbReference>
<dbReference type="AlphaFoldDB" id="A0A0F9W0P4"/>
<organism evidence="4">
    <name type="scientific">marine sediment metagenome</name>
    <dbReference type="NCBI Taxonomy" id="412755"/>
    <lineage>
        <taxon>unclassified sequences</taxon>
        <taxon>metagenomes</taxon>
        <taxon>ecological metagenomes</taxon>
    </lineage>
</organism>
<evidence type="ECO:0000259" key="3">
    <source>
        <dbReference type="SMART" id="SM00899"/>
    </source>
</evidence>
<dbReference type="Pfam" id="PF04023">
    <property type="entry name" value="FeoA"/>
    <property type="match status" value="1"/>
</dbReference>
<comment type="caution">
    <text evidence="4">The sequence shown here is derived from an EMBL/GenBank/DDBJ whole genome shotgun (WGS) entry which is preliminary data.</text>
</comment>
<dbReference type="Gene3D" id="2.30.30.90">
    <property type="match status" value="1"/>
</dbReference>
<dbReference type="GO" id="GO:0046914">
    <property type="term" value="F:transition metal ion binding"/>
    <property type="evidence" value="ECO:0007669"/>
    <property type="project" value="InterPro"/>
</dbReference>
<evidence type="ECO:0000313" key="4">
    <source>
        <dbReference type="EMBL" id="KKN71658.1"/>
    </source>
</evidence>
<dbReference type="InterPro" id="IPR007167">
    <property type="entry name" value="Fe-transptr_FeoA-like"/>
</dbReference>
<reference evidence="4" key="1">
    <citation type="journal article" date="2015" name="Nature">
        <title>Complex archaea that bridge the gap between prokaryotes and eukaryotes.</title>
        <authorList>
            <person name="Spang A."/>
            <person name="Saw J.H."/>
            <person name="Jorgensen S.L."/>
            <person name="Zaremba-Niedzwiedzka K."/>
            <person name="Martijn J."/>
            <person name="Lind A.E."/>
            <person name="van Eijk R."/>
            <person name="Schleper C."/>
            <person name="Guy L."/>
            <person name="Ettema T.J."/>
        </authorList>
    </citation>
    <scope>NUCLEOTIDE SEQUENCE</scope>
</reference>
<dbReference type="PANTHER" id="PTHR43151:SF1">
    <property type="entry name" value="SSR2333 PROTEIN"/>
    <property type="match status" value="1"/>
</dbReference>
<proteinExistence type="predicted"/>
<keyword evidence="1" id="KW-0408">Iron</keyword>
<name>A0A0F9W0P4_9ZZZZ</name>
<feature type="region of interest" description="Disordered" evidence="2">
    <location>
        <begin position="1"/>
        <end position="23"/>
    </location>
</feature>
<dbReference type="InterPro" id="IPR008988">
    <property type="entry name" value="Transcriptional_repressor_C"/>
</dbReference>
<gene>
    <name evidence="4" type="ORF">LCGC14_0418860</name>
</gene>
<dbReference type="PANTHER" id="PTHR43151">
    <property type="entry name" value="FEOA FAMILY PROTEIN"/>
    <property type="match status" value="1"/>
</dbReference>
<dbReference type="SMART" id="SM00899">
    <property type="entry name" value="FeoA"/>
    <property type="match status" value="1"/>
</dbReference>
<sequence length="94" mass="10220">MDFVEDADAAPSTPAQPDAPAMPLQMAQPGETVELAAIRGGRRLKHRLAEMGLTPGATFRIISKGHPGPFIIQIMETRLVLGRGMIHHITVRQQ</sequence>
<accession>A0A0F9W0P4</accession>
<dbReference type="InterPro" id="IPR053184">
    <property type="entry name" value="FeoA-like"/>
</dbReference>
<evidence type="ECO:0000256" key="1">
    <source>
        <dbReference type="ARBA" id="ARBA00023004"/>
    </source>
</evidence>
<evidence type="ECO:0000256" key="2">
    <source>
        <dbReference type="SAM" id="MobiDB-lite"/>
    </source>
</evidence>
<feature type="domain" description="Ferrous iron transporter FeoA-like" evidence="3">
    <location>
        <begin position="22"/>
        <end position="93"/>
    </location>
</feature>
<dbReference type="SUPFAM" id="SSF50037">
    <property type="entry name" value="C-terminal domain of transcriptional repressors"/>
    <property type="match status" value="1"/>
</dbReference>
<dbReference type="EMBL" id="LAZR01000379">
    <property type="protein sequence ID" value="KKN71658.1"/>
    <property type="molecule type" value="Genomic_DNA"/>
</dbReference>
<protein>
    <recommendedName>
        <fullName evidence="3">Ferrous iron transporter FeoA-like domain-containing protein</fullName>
    </recommendedName>
</protein>